<dbReference type="EMBL" id="MU842859">
    <property type="protein sequence ID" value="KAK2029811.1"/>
    <property type="molecule type" value="Genomic_DNA"/>
</dbReference>
<evidence type="ECO:0000256" key="1">
    <source>
        <dbReference type="SAM" id="MobiDB-lite"/>
    </source>
</evidence>
<gene>
    <name evidence="2" type="ORF">LX32DRAFT_652069</name>
</gene>
<proteinExistence type="predicted"/>
<feature type="compositionally biased region" description="Low complexity" evidence="1">
    <location>
        <begin position="94"/>
        <end position="107"/>
    </location>
</feature>
<evidence type="ECO:0000313" key="3">
    <source>
        <dbReference type="Proteomes" id="UP001232148"/>
    </source>
</evidence>
<name>A0AAD9HKK0_9PEZI</name>
<organism evidence="2 3">
    <name type="scientific">Colletotrichum zoysiae</name>
    <dbReference type="NCBI Taxonomy" id="1216348"/>
    <lineage>
        <taxon>Eukaryota</taxon>
        <taxon>Fungi</taxon>
        <taxon>Dikarya</taxon>
        <taxon>Ascomycota</taxon>
        <taxon>Pezizomycotina</taxon>
        <taxon>Sordariomycetes</taxon>
        <taxon>Hypocreomycetidae</taxon>
        <taxon>Glomerellales</taxon>
        <taxon>Glomerellaceae</taxon>
        <taxon>Colletotrichum</taxon>
        <taxon>Colletotrichum graminicola species complex</taxon>
    </lineage>
</organism>
<sequence>MKWTDRRIPISFLANFLPAVVFYQGNRNKTIARGGEKVEARAGGQAGRQATTMIELCGPSSIISSTPDIAWVRLWPASDAAVSLPSLPHSGTFSSSAAQRSGRSAQGLGDEGEEGGGDPGPSNLGSLQFAEEPTQRRSVDGGLQWSVGTTTHHIMQTKPDWTGRSPIP</sequence>
<reference evidence="2" key="1">
    <citation type="submission" date="2021-06" db="EMBL/GenBank/DDBJ databases">
        <title>Comparative genomics, transcriptomics and evolutionary studies reveal genomic signatures of adaptation to plant cell wall in hemibiotrophic fungi.</title>
        <authorList>
            <consortium name="DOE Joint Genome Institute"/>
            <person name="Baroncelli R."/>
            <person name="Diaz J.F."/>
            <person name="Benocci T."/>
            <person name="Peng M."/>
            <person name="Battaglia E."/>
            <person name="Haridas S."/>
            <person name="Andreopoulos W."/>
            <person name="Labutti K."/>
            <person name="Pangilinan J."/>
            <person name="Floch G.L."/>
            <person name="Makela M.R."/>
            <person name="Henrissat B."/>
            <person name="Grigoriev I.V."/>
            <person name="Crouch J.A."/>
            <person name="De Vries R.P."/>
            <person name="Sukno S.A."/>
            <person name="Thon M.R."/>
        </authorList>
    </citation>
    <scope>NUCLEOTIDE SEQUENCE</scope>
    <source>
        <strain evidence="2">MAFF235873</strain>
    </source>
</reference>
<accession>A0AAD9HKK0</accession>
<evidence type="ECO:0000313" key="2">
    <source>
        <dbReference type="EMBL" id="KAK2029811.1"/>
    </source>
</evidence>
<feature type="region of interest" description="Disordered" evidence="1">
    <location>
        <begin position="85"/>
        <end position="168"/>
    </location>
</feature>
<dbReference type="Proteomes" id="UP001232148">
    <property type="component" value="Unassembled WGS sequence"/>
</dbReference>
<protein>
    <submittedName>
        <fullName evidence="2">Uncharacterized protein</fullName>
    </submittedName>
</protein>
<keyword evidence="3" id="KW-1185">Reference proteome</keyword>
<comment type="caution">
    <text evidence="2">The sequence shown here is derived from an EMBL/GenBank/DDBJ whole genome shotgun (WGS) entry which is preliminary data.</text>
</comment>
<dbReference type="AlphaFoldDB" id="A0AAD9HKK0"/>